<proteinExistence type="predicted"/>
<evidence type="ECO:0000256" key="3">
    <source>
        <dbReference type="ARBA" id="ARBA00022989"/>
    </source>
</evidence>
<keyword evidence="3 6" id="KW-1133">Transmembrane helix</keyword>
<dbReference type="Proteomes" id="UP001497453">
    <property type="component" value="Chromosome 6"/>
</dbReference>
<evidence type="ECO:0000256" key="1">
    <source>
        <dbReference type="ARBA" id="ARBA00004141"/>
    </source>
</evidence>
<feature type="region of interest" description="Disordered" evidence="5">
    <location>
        <begin position="810"/>
        <end position="966"/>
    </location>
</feature>
<gene>
    <name evidence="7" type="ORF">GFSPODELE1_LOCUS8251</name>
</gene>
<dbReference type="PANTHER" id="PTHR23423">
    <property type="entry name" value="ORGANIC SOLUTE TRANSPORTER-RELATED"/>
    <property type="match status" value="1"/>
</dbReference>
<evidence type="ECO:0008006" key="9">
    <source>
        <dbReference type="Google" id="ProtNLM"/>
    </source>
</evidence>
<feature type="compositionally biased region" description="Polar residues" evidence="5">
    <location>
        <begin position="835"/>
        <end position="852"/>
    </location>
</feature>
<evidence type="ECO:0000256" key="5">
    <source>
        <dbReference type="SAM" id="MobiDB-lite"/>
    </source>
</evidence>
<dbReference type="EMBL" id="OZ037949">
    <property type="protein sequence ID" value="CAL1711248.1"/>
    <property type="molecule type" value="Genomic_DNA"/>
</dbReference>
<feature type="compositionally biased region" description="Low complexity" evidence="5">
    <location>
        <begin position="853"/>
        <end position="864"/>
    </location>
</feature>
<feature type="region of interest" description="Disordered" evidence="5">
    <location>
        <begin position="743"/>
        <end position="796"/>
    </location>
</feature>
<feature type="region of interest" description="Disordered" evidence="5">
    <location>
        <begin position="530"/>
        <end position="655"/>
    </location>
</feature>
<keyword evidence="8" id="KW-1185">Reference proteome</keyword>
<evidence type="ECO:0000256" key="4">
    <source>
        <dbReference type="ARBA" id="ARBA00023136"/>
    </source>
</evidence>
<keyword evidence="2 6" id="KW-0812">Transmembrane</keyword>
<evidence type="ECO:0000256" key="6">
    <source>
        <dbReference type="SAM" id="Phobius"/>
    </source>
</evidence>
<evidence type="ECO:0000256" key="2">
    <source>
        <dbReference type="ARBA" id="ARBA00022692"/>
    </source>
</evidence>
<organism evidence="7 8">
    <name type="scientific">Somion occarium</name>
    <dbReference type="NCBI Taxonomy" id="3059160"/>
    <lineage>
        <taxon>Eukaryota</taxon>
        <taxon>Fungi</taxon>
        <taxon>Dikarya</taxon>
        <taxon>Basidiomycota</taxon>
        <taxon>Agaricomycotina</taxon>
        <taxon>Agaricomycetes</taxon>
        <taxon>Polyporales</taxon>
        <taxon>Cerrenaceae</taxon>
        <taxon>Somion</taxon>
    </lineage>
</organism>
<sequence length="966" mass="109124">MANIVNGTCHAEKAPQEGPPLIQHGNLVFQAHHVGWIITGCFTTIATVASFWLINKHLQWYTNKREQRYIVRILFMVPIYAMISFASYLFWNHSTPLLLLRDCYESTVLTSFFYLLLTYLSPDPAEQKEIFRKEGLSRENDREARRKGQKPRKWVLPLGFVRWKPQDGLYFLQLMKWGVLQYCVIRPTTTLAAVILDYSGLYCEDSWSPGWGHIYITVIVSISVTIAMYCLVQLYVPVSGYLKPQKPILKLFAIKAVVFLTFWQATGLSFLTMLGVVKDTTYMTADNINIGLGAILETLEMTIFAFLHIRAFTYKPYRTPPDRTSRWRSLMHAMNFKETLRELWVGTIYLARRARGKETDTQARREAALEDVFGRTRFAIEGKLPQKHEKEKGEKSRSRDREEKGETGSKRERNKDLAVSVDVDKVVHVGEERQWLGLGDRYAYSMGYAGRKERSGGLEEQIEKELAKRGYEYSRRERSTHGPAYDLLSTNDADGVPKQNRRRSQRTSWWRNVYNRLSQSHADLEPEFEPLPLADQRVPSKKDRSPYHKPTRLGDYDYAFDFEDPPPPSAIRSYRASRGFPSQHRKVQASPPDAQPDPHYVPTTSTPASAYISSHSSPSRLPSNTHHSMPVPHALSQTVSSTSLASSPPTESSHPDSFLARVFPYRSDASHSGEALSSVLTLPSSQSHHSRVHLGGDRRVVANGVVTAQAPSLVPSRPQSHAIRSQEAIIAENTGQLGQLLEEDEVERRSSNAQQSNNPLKPARSSHHRDSAQYQPRIPDAEMYSRYPDEPERKQAANARKLRLDRLVMPTPLAPSPSQSLASPPTGSVTPFARYTTSPTQFSPNLMASGNLSSSRPSIALSSSQRPTRPSVPDPAHMWLSRPLSHPASDQPSTQLSDRPPVSNLRRSSNNLKRHSYVPDHQRHRGRSDRRTSALVNPISSPAHEPAVMPPRRSSTRSSQVIGSAR</sequence>
<feature type="transmembrane region" description="Helical" evidence="6">
    <location>
        <begin position="69"/>
        <end position="91"/>
    </location>
</feature>
<feature type="region of interest" description="Disordered" evidence="5">
    <location>
        <begin position="383"/>
        <end position="415"/>
    </location>
</feature>
<feature type="transmembrane region" description="Helical" evidence="6">
    <location>
        <begin position="288"/>
        <end position="309"/>
    </location>
</feature>
<comment type="subcellular location">
    <subcellularLocation>
        <location evidence="1">Membrane</location>
        <topology evidence="1">Multi-pass membrane protein</topology>
    </subcellularLocation>
</comment>
<dbReference type="Pfam" id="PF03619">
    <property type="entry name" value="Solute_trans_a"/>
    <property type="match status" value="1"/>
</dbReference>
<name>A0ABP1DVY6_9APHY</name>
<feature type="transmembrane region" description="Helical" evidence="6">
    <location>
        <begin position="248"/>
        <end position="276"/>
    </location>
</feature>
<dbReference type="InterPro" id="IPR005178">
    <property type="entry name" value="Ostalpha/TMEM184C"/>
</dbReference>
<feature type="compositionally biased region" description="Polar residues" evidence="5">
    <location>
        <begin position="956"/>
        <end position="966"/>
    </location>
</feature>
<feature type="compositionally biased region" description="Low complexity" evidence="5">
    <location>
        <begin position="634"/>
        <end position="652"/>
    </location>
</feature>
<evidence type="ECO:0000313" key="7">
    <source>
        <dbReference type="EMBL" id="CAL1711248.1"/>
    </source>
</evidence>
<feature type="transmembrane region" description="Helical" evidence="6">
    <location>
        <begin position="214"/>
        <end position="236"/>
    </location>
</feature>
<feature type="compositionally biased region" description="Low complexity" evidence="5">
    <location>
        <begin position="816"/>
        <end position="826"/>
    </location>
</feature>
<feature type="compositionally biased region" description="Low complexity" evidence="5">
    <location>
        <begin position="605"/>
        <end position="623"/>
    </location>
</feature>
<accession>A0ABP1DVY6</accession>
<feature type="region of interest" description="Disordered" evidence="5">
    <location>
        <begin position="471"/>
        <end position="505"/>
    </location>
</feature>
<feature type="compositionally biased region" description="Polar residues" evidence="5">
    <location>
        <begin position="888"/>
        <end position="897"/>
    </location>
</feature>
<feature type="compositionally biased region" description="Basic residues" evidence="5">
    <location>
        <begin position="912"/>
        <end position="928"/>
    </location>
</feature>
<reference evidence="8" key="1">
    <citation type="submission" date="2024-04" db="EMBL/GenBank/DDBJ databases">
        <authorList>
            <person name="Shaw F."/>
            <person name="Minotto A."/>
        </authorList>
    </citation>
    <scope>NUCLEOTIDE SEQUENCE [LARGE SCALE GENOMIC DNA]</scope>
</reference>
<evidence type="ECO:0000313" key="8">
    <source>
        <dbReference type="Proteomes" id="UP001497453"/>
    </source>
</evidence>
<keyword evidence="4 6" id="KW-0472">Membrane</keyword>
<dbReference type="SMART" id="SM01417">
    <property type="entry name" value="Solute_trans_a"/>
    <property type="match status" value="1"/>
</dbReference>
<feature type="transmembrane region" description="Helical" evidence="6">
    <location>
        <begin position="34"/>
        <end position="54"/>
    </location>
</feature>
<protein>
    <recommendedName>
        <fullName evidence="9">DUF300-domain-containing protein</fullName>
    </recommendedName>
</protein>
<feature type="compositionally biased region" description="Basic and acidic residues" evidence="5">
    <location>
        <begin position="471"/>
        <end position="480"/>
    </location>
</feature>